<protein>
    <submittedName>
        <fullName evidence="4">Putative NAD(P)H quinone oxidoreductase, PIG3 family</fullName>
    </submittedName>
</protein>
<dbReference type="Pfam" id="PF08240">
    <property type="entry name" value="ADH_N"/>
    <property type="match status" value="1"/>
</dbReference>
<keyword evidence="1" id="KW-0521">NADP</keyword>
<dbReference type="Pfam" id="PF00107">
    <property type="entry name" value="ADH_zinc_N"/>
    <property type="match status" value="1"/>
</dbReference>
<dbReference type="STRING" id="161899.CSING_00530"/>
<dbReference type="PANTHER" id="PTHR48106:SF8">
    <property type="entry name" value="OS02G0805600 PROTEIN"/>
    <property type="match status" value="1"/>
</dbReference>
<dbReference type="EMBL" id="CP010827">
    <property type="protein sequence ID" value="AJI77675.1"/>
    <property type="molecule type" value="Genomic_DNA"/>
</dbReference>
<dbReference type="GO" id="GO:0070402">
    <property type="term" value="F:NADPH binding"/>
    <property type="evidence" value="ECO:0007669"/>
    <property type="project" value="TreeGrafter"/>
</dbReference>
<dbReference type="Proteomes" id="UP000031890">
    <property type="component" value="Chromosome"/>
</dbReference>
<evidence type="ECO:0000256" key="1">
    <source>
        <dbReference type="ARBA" id="ARBA00022857"/>
    </source>
</evidence>
<dbReference type="SMART" id="SM00829">
    <property type="entry name" value="PKS_ER"/>
    <property type="match status" value="1"/>
</dbReference>
<dbReference type="InterPro" id="IPR013154">
    <property type="entry name" value="ADH-like_N"/>
</dbReference>
<feature type="domain" description="Enoyl reductase (ER)" evidence="3">
    <location>
        <begin position="19"/>
        <end position="325"/>
    </location>
</feature>
<dbReference type="GO" id="GO:0008270">
    <property type="term" value="F:zinc ion binding"/>
    <property type="evidence" value="ECO:0007669"/>
    <property type="project" value="InterPro"/>
</dbReference>
<dbReference type="InterPro" id="IPR014189">
    <property type="entry name" value="Quinone_OxRdtase_PIG3"/>
</dbReference>
<sequence length="327" mass="34124">MIGFKYGGGMKAIIQTNLEDPSSLELGDADKPQLKDGEVLVQVRAAGVNRADLLQARGHYPPPPGASEIIGLEVAGEVVDAGDTDITVGSKVGALLAGGGYAEYVAVPKGQLVPIPTGYSFAEAASVVEVACTVWSNIAMEAGLTEGQTILIHGGAGGIGTFAIQVAKQLGATVAVTAGSDEKLETCKELGADILINYNEQDFAEELKNQCDVILDIMGAKYLKKNLIALAKGGHMVTIGMQGGTKAELNMGILLNKRLTLQGTTLRSRSVEDKAAIVADTITNVWPWLEDGSVKHHLHGTYPLADAAKAHKALDSGEVTGKLVLEV</sequence>
<evidence type="ECO:0000313" key="4">
    <source>
        <dbReference type="EMBL" id="AJI77675.1"/>
    </source>
</evidence>
<dbReference type="InterPro" id="IPR011032">
    <property type="entry name" value="GroES-like_sf"/>
</dbReference>
<dbReference type="GO" id="GO:0016651">
    <property type="term" value="F:oxidoreductase activity, acting on NAD(P)H"/>
    <property type="evidence" value="ECO:0007669"/>
    <property type="project" value="TreeGrafter"/>
</dbReference>
<evidence type="ECO:0000259" key="3">
    <source>
        <dbReference type="SMART" id="SM00829"/>
    </source>
</evidence>
<dbReference type="InterPro" id="IPR020843">
    <property type="entry name" value="ER"/>
</dbReference>
<dbReference type="InterPro" id="IPR002364">
    <property type="entry name" value="Quin_OxRdtase/zeta-crystal_CS"/>
</dbReference>
<dbReference type="HOGENOM" id="CLU_026673_3_4_11"/>
<dbReference type="SUPFAM" id="SSF51735">
    <property type="entry name" value="NAD(P)-binding Rossmann-fold domains"/>
    <property type="match status" value="1"/>
</dbReference>
<dbReference type="PROSITE" id="PS01162">
    <property type="entry name" value="QOR_ZETA_CRYSTAL"/>
    <property type="match status" value="1"/>
</dbReference>
<dbReference type="InterPro" id="IPR036291">
    <property type="entry name" value="NAD(P)-bd_dom_sf"/>
</dbReference>
<dbReference type="Gene3D" id="3.40.50.720">
    <property type="entry name" value="NAD(P)-binding Rossmann-like Domain"/>
    <property type="match status" value="1"/>
</dbReference>
<dbReference type="SUPFAM" id="SSF50129">
    <property type="entry name" value="GroES-like"/>
    <property type="match status" value="1"/>
</dbReference>
<dbReference type="NCBIfam" id="TIGR02824">
    <property type="entry name" value="quinone_pig3"/>
    <property type="match status" value="1"/>
</dbReference>
<dbReference type="CDD" id="cd05276">
    <property type="entry name" value="p53_inducible_oxidoreductase"/>
    <property type="match status" value="1"/>
</dbReference>
<gene>
    <name evidence="4" type="ORF">CSING_00530</name>
</gene>
<keyword evidence="2" id="KW-0560">Oxidoreductase</keyword>
<dbReference type="PANTHER" id="PTHR48106">
    <property type="entry name" value="QUINONE OXIDOREDUCTASE PIG3-RELATED"/>
    <property type="match status" value="1"/>
</dbReference>
<proteinExistence type="predicted"/>
<dbReference type="InterPro" id="IPR013149">
    <property type="entry name" value="ADH-like_C"/>
</dbReference>
<evidence type="ECO:0000256" key="2">
    <source>
        <dbReference type="ARBA" id="ARBA00023002"/>
    </source>
</evidence>
<dbReference type="AlphaFoldDB" id="A0A0B6EZS1"/>
<dbReference type="Gene3D" id="3.90.180.10">
    <property type="entry name" value="Medium-chain alcohol dehydrogenases, catalytic domain"/>
    <property type="match status" value="1"/>
</dbReference>
<organism evidence="4 5">
    <name type="scientific">Corynebacterium singulare</name>
    <dbReference type="NCBI Taxonomy" id="161899"/>
    <lineage>
        <taxon>Bacteria</taxon>
        <taxon>Bacillati</taxon>
        <taxon>Actinomycetota</taxon>
        <taxon>Actinomycetes</taxon>
        <taxon>Mycobacteriales</taxon>
        <taxon>Corynebacteriaceae</taxon>
        <taxon>Corynebacterium</taxon>
    </lineage>
</organism>
<dbReference type="KEGG" id="csx:CSING_00530"/>
<accession>A0A0B6EZS1</accession>
<name>A0A0B6EZS1_9CORY</name>
<evidence type="ECO:0000313" key="5">
    <source>
        <dbReference type="Proteomes" id="UP000031890"/>
    </source>
</evidence>
<reference evidence="4 5" key="1">
    <citation type="journal article" date="2015" name="Genome Announc.">
        <title>Complete Genome Sequence and Annotation of Corynebacterium singulare DSM 44357, Isolated from a Human Semen Specimen.</title>
        <authorList>
            <person name="Merten M."/>
            <person name="Brinkrolf K."/>
            <person name="Albersmeier A."/>
            <person name="Kutter Y."/>
            <person name="Ruckert C."/>
            <person name="Tauch A."/>
        </authorList>
    </citation>
    <scope>NUCLEOTIDE SEQUENCE [LARGE SCALE GENOMIC DNA]</scope>
    <source>
        <strain evidence="4">IBS B52218</strain>
    </source>
</reference>